<evidence type="ECO:0000313" key="3">
    <source>
        <dbReference type="Proteomes" id="UP000003781"/>
    </source>
</evidence>
<gene>
    <name evidence="2" type="ORF">CY0110_15000</name>
</gene>
<keyword evidence="1" id="KW-0175">Coiled coil</keyword>
<feature type="coiled-coil region" evidence="1">
    <location>
        <begin position="17"/>
        <end position="44"/>
    </location>
</feature>
<keyword evidence="3" id="KW-1185">Reference proteome</keyword>
<dbReference type="Proteomes" id="UP000003781">
    <property type="component" value="Unassembled WGS sequence"/>
</dbReference>
<protein>
    <submittedName>
        <fullName evidence="2">Uncharacterized protein</fullName>
    </submittedName>
</protein>
<dbReference type="RefSeq" id="WP_008276826.1">
    <property type="nucleotide sequence ID" value="NZ_AAXW01000031.1"/>
</dbReference>
<dbReference type="EMBL" id="AAXW01000031">
    <property type="protein sequence ID" value="EAZ90064.1"/>
    <property type="molecule type" value="Genomic_DNA"/>
</dbReference>
<dbReference type="AlphaFoldDB" id="A3ITW9"/>
<organism evidence="2 3">
    <name type="scientific">Crocosphaera chwakensis CCY0110</name>
    <dbReference type="NCBI Taxonomy" id="391612"/>
    <lineage>
        <taxon>Bacteria</taxon>
        <taxon>Bacillati</taxon>
        <taxon>Cyanobacteriota</taxon>
        <taxon>Cyanophyceae</taxon>
        <taxon>Oscillatoriophycideae</taxon>
        <taxon>Chroococcales</taxon>
        <taxon>Aphanothecaceae</taxon>
        <taxon>Crocosphaera</taxon>
        <taxon>Crocosphaera chwakensis</taxon>
    </lineage>
</organism>
<sequence length="52" mass="6359">MFKILTYFLTKIHLYTINQLNRKIQAYEQEMTILTQKKEQVTNILEQEINKN</sequence>
<name>A3ITW9_9CHRO</name>
<comment type="caution">
    <text evidence="2">The sequence shown here is derived from an EMBL/GenBank/DDBJ whole genome shotgun (WGS) entry which is preliminary data.</text>
</comment>
<proteinExistence type="predicted"/>
<accession>A3ITW9</accession>
<reference evidence="2 3" key="1">
    <citation type="submission" date="2007-03" db="EMBL/GenBank/DDBJ databases">
        <authorList>
            <person name="Stal L."/>
            <person name="Ferriera S."/>
            <person name="Johnson J."/>
            <person name="Kravitz S."/>
            <person name="Beeson K."/>
            <person name="Sutton G."/>
            <person name="Rogers Y.-H."/>
            <person name="Friedman R."/>
            <person name="Frazier M."/>
            <person name="Venter J.C."/>
        </authorList>
    </citation>
    <scope>NUCLEOTIDE SEQUENCE [LARGE SCALE GENOMIC DNA]</scope>
    <source>
        <strain evidence="2 3">CCY0110</strain>
    </source>
</reference>
<evidence type="ECO:0000256" key="1">
    <source>
        <dbReference type="SAM" id="Coils"/>
    </source>
</evidence>
<evidence type="ECO:0000313" key="2">
    <source>
        <dbReference type="EMBL" id="EAZ90064.1"/>
    </source>
</evidence>